<dbReference type="InterPro" id="IPR001666">
    <property type="entry name" value="PI_transfer"/>
</dbReference>
<dbReference type="AlphaFoldDB" id="A0A9J6BMB6"/>
<dbReference type="GO" id="GO:0005737">
    <property type="term" value="C:cytoplasm"/>
    <property type="evidence" value="ECO:0007669"/>
    <property type="project" value="TreeGrafter"/>
</dbReference>
<organism evidence="3 4">
    <name type="scientific">Polypedilum vanderplanki</name>
    <name type="common">Sleeping chironomid midge</name>
    <dbReference type="NCBI Taxonomy" id="319348"/>
    <lineage>
        <taxon>Eukaryota</taxon>
        <taxon>Metazoa</taxon>
        <taxon>Ecdysozoa</taxon>
        <taxon>Arthropoda</taxon>
        <taxon>Hexapoda</taxon>
        <taxon>Insecta</taxon>
        <taxon>Pterygota</taxon>
        <taxon>Neoptera</taxon>
        <taxon>Endopterygota</taxon>
        <taxon>Diptera</taxon>
        <taxon>Nematocera</taxon>
        <taxon>Chironomoidea</taxon>
        <taxon>Chironomidae</taxon>
        <taxon>Chironominae</taxon>
        <taxon>Polypedilum</taxon>
        <taxon>Polypedilum</taxon>
    </lineage>
</organism>
<feature type="region of interest" description="Disordered" evidence="1">
    <location>
        <begin position="255"/>
        <end position="294"/>
    </location>
</feature>
<feature type="domain" description="Phosphatidylinositol transfer protein N-terminal" evidence="2">
    <location>
        <begin position="1"/>
        <end position="260"/>
    </location>
</feature>
<dbReference type="Proteomes" id="UP001107558">
    <property type="component" value="Chromosome 3"/>
</dbReference>
<dbReference type="Gene3D" id="3.30.530.20">
    <property type="match status" value="1"/>
</dbReference>
<dbReference type="FunFam" id="3.30.530.20:FF:000028">
    <property type="entry name" value="Phosphatidylinositol transfer protein 5"/>
    <property type="match status" value="1"/>
</dbReference>
<accession>A0A9J6BMB6</accession>
<evidence type="ECO:0000313" key="3">
    <source>
        <dbReference type="EMBL" id="KAG5670534.1"/>
    </source>
</evidence>
<evidence type="ECO:0000313" key="4">
    <source>
        <dbReference type="Proteomes" id="UP001107558"/>
    </source>
</evidence>
<gene>
    <name evidence="3" type="ORF">PVAND_000791</name>
</gene>
<dbReference type="GO" id="GO:0008526">
    <property type="term" value="F:phosphatidylinositol transfer activity"/>
    <property type="evidence" value="ECO:0007669"/>
    <property type="project" value="UniProtKB-ARBA"/>
</dbReference>
<dbReference type="Pfam" id="PF02121">
    <property type="entry name" value="IP_trans"/>
    <property type="match status" value="1"/>
</dbReference>
<evidence type="ECO:0000256" key="1">
    <source>
        <dbReference type="SAM" id="MobiDB-lite"/>
    </source>
</evidence>
<dbReference type="SUPFAM" id="SSF55961">
    <property type="entry name" value="Bet v1-like"/>
    <property type="match status" value="1"/>
</dbReference>
<name>A0A9J6BMB6_POLVA</name>
<dbReference type="GO" id="GO:0035091">
    <property type="term" value="F:phosphatidylinositol binding"/>
    <property type="evidence" value="ECO:0007669"/>
    <property type="project" value="TreeGrafter"/>
</dbReference>
<sequence>MLTKEYRIAMPLTVEEYHIGQLYMIARHSNEQSQGGDGVEVVVNRECSEDEENMNDNQKAFLRERENHTKGQFTEKRIHLSSRLPFWLQAVTPRVFYVTEKSYNFYPLTITEYTCSFLPKFRVEIYTKFENNNGSTENLFKIPEEEYQQITIDHVDIAFDEINPKHYKEEEDPKFFKSVKTNRGPLVEGWRQTDRPIMCSYKLVHACFEVWGFQTKTEEFIHRCIRDVLLLGHRQAFSWIDQWIDMDMDAVREYEKKSQEETNQKVLSDAEAPSDVPAESEAANNSTKEISEID</sequence>
<dbReference type="PANTHER" id="PTHR10658:SF54">
    <property type="entry name" value="CYTOPLASMIC PHOSPHATIDYLINOSITOL TRANSFER PROTEIN 1"/>
    <property type="match status" value="1"/>
</dbReference>
<reference evidence="3" key="1">
    <citation type="submission" date="2021-03" db="EMBL/GenBank/DDBJ databases">
        <title>Chromosome level genome of the anhydrobiotic midge Polypedilum vanderplanki.</title>
        <authorList>
            <person name="Yoshida Y."/>
            <person name="Kikawada T."/>
            <person name="Gusev O."/>
        </authorList>
    </citation>
    <scope>NUCLEOTIDE SEQUENCE</scope>
    <source>
        <strain evidence="3">NIAS01</strain>
        <tissue evidence="3">Whole body or cell culture</tissue>
    </source>
</reference>
<dbReference type="PRINTS" id="PR00391">
    <property type="entry name" value="PITRANSFER"/>
</dbReference>
<proteinExistence type="predicted"/>
<evidence type="ECO:0000259" key="2">
    <source>
        <dbReference type="Pfam" id="PF02121"/>
    </source>
</evidence>
<dbReference type="GO" id="GO:0071944">
    <property type="term" value="C:cell periphery"/>
    <property type="evidence" value="ECO:0007669"/>
    <property type="project" value="UniProtKB-ARBA"/>
</dbReference>
<dbReference type="OrthoDB" id="10053061at2759"/>
<dbReference type="PANTHER" id="PTHR10658">
    <property type="entry name" value="PHOSPHATIDYLINOSITOL TRANSFER PROTEIN"/>
    <property type="match status" value="1"/>
</dbReference>
<dbReference type="InterPro" id="IPR023393">
    <property type="entry name" value="START-like_dom_sf"/>
</dbReference>
<protein>
    <recommendedName>
        <fullName evidence="2">Phosphatidylinositol transfer protein N-terminal domain-containing protein</fullName>
    </recommendedName>
</protein>
<dbReference type="EMBL" id="JADBJN010000003">
    <property type="protein sequence ID" value="KAG5670534.1"/>
    <property type="molecule type" value="Genomic_DNA"/>
</dbReference>
<keyword evidence="4" id="KW-1185">Reference proteome</keyword>
<dbReference type="InterPro" id="IPR055261">
    <property type="entry name" value="PI_transfer_N"/>
</dbReference>
<comment type="caution">
    <text evidence="3">The sequence shown here is derived from an EMBL/GenBank/DDBJ whole genome shotgun (WGS) entry which is preliminary data.</text>
</comment>